<feature type="compositionally biased region" description="Acidic residues" evidence="1">
    <location>
        <begin position="11"/>
        <end position="23"/>
    </location>
</feature>
<comment type="caution">
    <text evidence="2">The sequence shown here is derived from an EMBL/GenBank/DDBJ whole genome shotgun (WGS) entry which is preliminary data.</text>
</comment>
<accession>A0A812RPS7</accession>
<evidence type="ECO:0000313" key="2">
    <source>
        <dbReference type="EMBL" id="CAE7447045.1"/>
    </source>
</evidence>
<gene>
    <name evidence="2" type="ORF">SPIL2461_LOCUS10900</name>
</gene>
<feature type="region of interest" description="Disordered" evidence="1">
    <location>
        <begin position="1"/>
        <end position="28"/>
    </location>
</feature>
<proteinExistence type="predicted"/>
<name>A0A812RPS7_SYMPI</name>
<dbReference type="OrthoDB" id="10264376at2759"/>
<evidence type="ECO:0000256" key="1">
    <source>
        <dbReference type="SAM" id="MobiDB-lite"/>
    </source>
</evidence>
<dbReference type="Proteomes" id="UP000649617">
    <property type="component" value="Unassembled WGS sequence"/>
</dbReference>
<evidence type="ECO:0000313" key="3">
    <source>
        <dbReference type="Proteomes" id="UP000649617"/>
    </source>
</evidence>
<reference evidence="2" key="1">
    <citation type="submission" date="2021-02" db="EMBL/GenBank/DDBJ databases">
        <authorList>
            <person name="Dougan E. K."/>
            <person name="Rhodes N."/>
            <person name="Thang M."/>
            <person name="Chan C."/>
        </authorList>
    </citation>
    <scope>NUCLEOTIDE SEQUENCE</scope>
</reference>
<keyword evidence="3" id="KW-1185">Reference proteome</keyword>
<organism evidence="2 3">
    <name type="scientific">Symbiodinium pilosum</name>
    <name type="common">Dinoflagellate</name>
    <dbReference type="NCBI Taxonomy" id="2952"/>
    <lineage>
        <taxon>Eukaryota</taxon>
        <taxon>Sar</taxon>
        <taxon>Alveolata</taxon>
        <taxon>Dinophyceae</taxon>
        <taxon>Suessiales</taxon>
        <taxon>Symbiodiniaceae</taxon>
        <taxon>Symbiodinium</taxon>
    </lineage>
</organism>
<protein>
    <submittedName>
        <fullName evidence="2">Uncharacterized protein</fullName>
    </submittedName>
</protein>
<dbReference type="AlphaFoldDB" id="A0A812RPS7"/>
<dbReference type="EMBL" id="CAJNIZ010020968">
    <property type="protein sequence ID" value="CAE7447045.1"/>
    <property type="molecule type" value="Genomic_DNA"/>
</dbReference>
<sequence length="184" mass="20577">MDAWDALGFLSEDESQEEAPTEEPVEKPLDFQALQPHLGKETSVDPRKPEGLERIYNKLKEKLSETSCDEDGAVVKVLEVSEPSNQPTAPPADEMIQMRSRRRALEGSLVDSAYEKSQPQKILDYSTEQSEGDVRLQGLQQGDFCRKCGMKLCRCVDYSDYGRKRLAWPAPGPSKAFKRKGPGA</sequence>